<sequence length="54" mass="6152">MSSSKIPPDMVKFRLSSEKAKKACLEMEQAFDELEQAILQLEAEAQAHKPVKKY</sequence>
<comment type="caution">
    <text evidence="2">The sequence shown here is derived from an EMBL/GenBank/DDBJ whole genome shotgun (WGS) entry which is preliminary data.</text>
</comment>
<accession>A0A433VV23</accession>
<evidence type="ECO:0000256" key="1">
    <source>
        <dbReference type="SAM" id="Coils"/>
    </source>
</evidence>
<reference evidence="2" key="1">
    <citation type="submission" date="2018-12" db="EMBL/GenBank/DDBJ databases">
        <authorList>
            <person name="Will S."/>
            <person name="Neumann-Schaal M."/>
            <person name="Henke P."/>
        </authorList>
    </citation>
    <scope>NUCLEOTIDE SEQUENCE</scope>
    <source>
        <strain evidence="2">PCC 7102</strain>
    </source>
</reference>
<keyword evidence="1" id="KW-0175">Coiled coil</keyword>
<dbReference type="RefSeq" id="WP_158632748.1">
    <property type="nucleotide sequence ID" value="NZ_RSCL01000001.1"/>
</dbReference>
<feature type="coiled-coil region" evidence="1">
    <location>
        <begin position="17"/>
        <end position="47"/>
    </location>
</feature>
<protein>
    <submittedName>
        <fullName evidence="2">Uncharacterized protein</fullName>
    </submittedName>
</protein>
<name>A0A433VV23_9CYAN</name>
<dbReference type="EMBL" id="RSCL01000001">
    <property type="protein sequence ID" value="RUT09938.1"/>
    <property type="molecule type" value="Genomic_DNA"/>
</dbReference>
<reference evidence="2" key="2">
    <citation type="journal article" date="2019" name="Genome Biol. Evol.">
        <title>Day and night: Metabolic profiles and evolutionary relationships of six axenic non-marine cyanobacteria.</title>
        <authorList>
            <person name="Will S.E."/>
            <person name="Henke P."/>
            <person name="Boedeker C."/>
            <person name="Huang S."/>
            <person name="Brinkmann H."/>
            <person name="Rohde M."/>
            <person name="Jarek M."/>
            <person name="Friedl T."/>
            <person name="Seufert S."/>
            <person name="Schumacher M."/>
            <person name="Overmann J."/>
            <person name="Neumann-Schaal M."/>
            <person name="Petersen J."/>
        </authorList>
    </citation>
    <scope>NUCLEOTIDE SEQUENCE [LARGE SCALE GENOMIC DNA]</scope>
    <source>
        <strain evidence="2">PCC 7102</strain>
    </source>
</reference>
<evidence type="ECO:0000313" key="3">
    <source>
        <dbReference type="Proteomes" id="UP000271624"/>
    </source>
</evidence>
<dbReference type="AlphaFoldDB" id="A0A433VV23"/>
<dbReference type="Proteomes" id="UP000271624">
    <property type="component" value="Unassembled WGS sequence"/>
</dbReference>
<keyword evidence="3" id="KW-1185">Reference proteome</keyword>
<evidence type="ECO:0000313" key="2">
    <source>
        <dbReference type="EMBL" id="RUT09938.1"/>
    </source>
</evidence>
<gene>
    <name evidence="2" type="ORF">DSM106972_004330</name>
</gene>
<proteinExistence type="predicted"/>
<organism evidence="2 3">
    <name type="scientific">Dulcicalothrix desertica PCC 7102</name>
    <dbReference type="NCBI Taxonomy" id="232991"/>
    <lineage>
        <taxon>Bacteria</taxon>
        <taxon>Bacillati</taxon>
        <taxon>Cyanobacteriota</taxon>
        <taxon>Cyanophyceae</taxon>
        <taxon>Nostocales</taxon>
        <taxon>Calotrichaceae</taxon>
        <taxon>Dulcicalothrix</taxon>
    </lineage>
</organism>